<evidence type="ECO:0000256" key="2">
    <source>
        <dbReference type="ARBA" id="ARBA00022917"/>
    </source>
</evidence>
<evidence type="ECO:0000256" key="1">
    <source>
        <dbReference type="ARBA" id="ARBA00022741"/>
    </source>
</evidence>
<reference evidence="5 6" key="1">
    <citation type="journal article" date="2024" name="G3 (Bethesda)">
        <title>Genome assembly of Hibiscus sabdariffa L. provides insights into metabolisms of medicinal natural products.</title>
        <authorList>
            <person name="Kim T."/>
        </authorList>
    </citation>
    <scope>NUCLEOTIDE SEQUENCE [LARGE SCALE GENOMIC DNA]</scope>
    <source>
        <strain evidence="5">TK-2024</strain>
        <tissue evidence="5">Old leaves</tissue>
    </source>
</reference>
<dbReference type="Pfam" id="PF00009">
    <property type="entry name" value="GTP_EFTU"/>
    <property type="match status" value="1"/>
</dbReference>
<dbReference type="EMBL" id="JBBPBN010000004">
    <property type="protein sequence ID" value="KAK9039825.1"/>
    <property type="molecule type" value="Genomic_DNA"/>
</dbReference>
<dbReference type="CDD" id="cd01886">
    <property type="entry name" value="EF-G"/>
    <property type="match status" value="1"/>
</dbReference>
<evidence type="ECO:0000256" key="3">
    <source>
        <dbReference type="ARBA" id="ARBA00023134"/>
    </source>
</evidence>
<dbReference type="PRINTS" id="PR00315">
    <property type="entry name" value="ELONGATNFCT"/>
</dbReference>
<dbReference type="SUPFAM" id="SSF52540">
    <property type="entry name" value="P-loop containing nucleoside triphosphate hydrolases"/>
    <property type="match status" value="1"/>
</dbReference>
<dbReference type="Proteomes" id="UP001396334">
    <property type="component" value="Unassembled WGS sequence"/>
</dbReference>
<organism evidence="5 6">
    <name type="scientific">Hibiscus sabdariffa</name>
    <name type="common">roselle</name>
    <dbReference type="NCBI Taxonomy" id="183260"/>
    <lineage>
        <taxon>Eukaryota</taxon>
        <taxon>Viridiplantae</taxon>
        <taxon>Streptophyta</taxon>
        <taxon>Embryophyta</taxon>
        <taxon>Tracheophyta</taxon>
        <taxon>Spermatophyta</taxon>
        <taxon>Magnoliopsida</taxon>
        <taxon>eudicotyledons</taxon>
        <taxon>Gunneridae</taxon>
        <taxon>Pentapetalae</taxon>
        <taxon>rosids</taxon>
        <taxon>malvids</taxon>
        <taxon>Malvales</taxon>
        <taxon>Malvaceae</taxon>
        <taxon>Malvoideae</taxon>
        <taxon>Hibiscus</taxon>
    </lineage>
</organism>
<accession>A0ABR2TQU4</accession>
<dbReference type="NCBIfam" id="TIGR00231">
    <property type="entry name" value="small_GTP"/>
    <property type="match status" value="1"/>
</dbReference>
<evidence type="ECO:0000313" key="5">
    <source>
        <dbReference type="EMBL" id="KAK9039825.1"/>
    </source>
</evidence>
<sequence>MAFAFRFPQSIRFCHPNSFNDGGDRRRFDLVVLTNPGIDENEMSRFLRVHLKGRILGDRFSLEKATTLIRWARRQSIPRHMAPYLVKADRMRQLLDGVGGDRGFVVLRGTLSVANAVKQNIDDDKELDIETLVRKYMDTKYEDYIDLEREKELRREMPLKHYRNIGILAHVNAGKTTTTERVLYYTGRNYKIGEVHEGTATNWMEQKQERGITITSAVTTTFWKNHRINIIDTPGHVDFTLEVERALRVLDGAICLFDSVAGVEPQSETVWRQADKYGVPRICFVNKMDRLGANFFRTRDTIVTTLGAKPLVIQLPVGAEDNFQGVIDIVMMKAILWSGKELDSTFEYADIPADLQKLAEEYREQMIETILELDDQSMESYLEGVEPDEETVRIKS</sequence>
<protein>
    <recommendedName>
        <fullName evidence="4">Tr-type G domain-containing protein</fullName>
    </recommendedName>
</protein>
<keyword evidence="2" id="KW-0648">Protein biosynthesis</keyword>
<feature type="domain" description="Tr-type G" evidence="4">
    <location>
        <begin position="160"/>
        <end position="357"/>
    </location>
</feature>
<dbReference type="Gene3D" id="3.40.50.300">
    <property type="entry name" value="P-loop containing nucleotide triphosphate hydrolases"/>
    <property type="match status" value="1"/>
</dbReference>
<comment type="caution">
    <text evidence="5">The sequence shown here is derived from an EMBL/GenBank/DDBJ whole genome shotgun (WGS) entry which is preliminary data.</text>
</comment>
<dbReference type="PANTHER" id="PTHR43261:SF1">
    <property type="entry name" value="RIBOSOME-RELEASING FACTOR 2, MITOCHONDRIAL"/>
    <property type="match status" value="1"/>
</dbReference>
<dbReference type="InterPro" id="IPR027417">
    <property type="entry name" value="P-loop_NTPase"/>
</dbReference>
<evidence type="ECO:0000259" key="4">
    <source>
        <dbReference type="PROSITE" id="PS51722"/>
    </source>
</evidence>
<gene>
    <name evidence="5" type="ORF">V6N11_015011</name>
</gene>
<proteinExistence type="predicted"/>
<dbReference type="InterPro" id="IPR000795">
    <property type="entry name" value="T_Tr_GTP-bd_dom"/>
</dbReference>
<dbReference type="PANTHER" id="PTHR43261">
    <property type="entry name" value="TRANSLATION ELONGATION FACTOR G-RELATED"/>
    <property type="match status" value="1"/>
</dbReference>
<evidence type="ECO:0000313" key="6">
    <source>
        <dbReference type="Proteomes" id="UP001396334"/>
    </source>
</evidence>
<dbReference type="PROSITE" id="PS51722">
    <property type="entry name" value="G_TR_2"/>
    <property type="match status" value="1"/>
</dbReference>
<keyword evidence="6" id="KW-1185">Reference proteome</keyword>
<keyword evidence="3" id="KW-0342">GTP-binding</keyword>
<keyword evidence="1" id="KW-0547">Nucleotide-binding</keyword>
<name>A0ABR2TQU4_9ROSI</name>
<dbReference type="InterPro" id="IPR005225">
    <property type="entry name" value="Small_GTP-bd"/>
</dbReference>